<protein>
    <submittedName>
        <fullName evidence="2">Uncharacterized protein</fullName>
    </submittedName>
</protein>
<feature type="compositionally biased region" description="Polar residues" evidence="1">
    <location>
        <begin position="538"/>
        <end position="554"/>
    </location>
</feature>
<name>A0A644TTG0_9ZZZZ</name>
<feature type="region of interest" description="Disordered" evidence="1">
    <location>
        <begin position="1"/>
        <end position="31"/>
    </location>
</feature>
<evidence type="ECO:0000256" key="1">
    <source>
        <dbReference type="SAM" id="MobiDB-lite"/>
    </source>
</evidence>
<organism evidence="2">
    <name type="scientific">bioreactor metagenome</name>
    <dbReference type="NCBI Taxonomy" id="1076179"/>
    <lineage>
        <taxon>unclassified sequences</taxon>
        <taxon>metagenomes</taxon>
        <taxon>ecological metagenomes</taxon>
    </lineage>
</organism>
<proteinExistence type="predicted"/>
<gene>
    <name evidence="2" type="ORF">SDC9_16008</name>
</gene>
<dbReference type="AlphaFoldDB" id="A0A644TTG0"/>
<dbReference type="EMBL" id="VSSQ01000052">
    <property type="protein sequence ID" value="MPL70253.1"/>
    <property type="molecule type" value="Genomic_DNA"/>
</dbReference>
<feature type="compositionally biased region" description="Low complexity" evidence="1">
    <location>
        <begin position="17"/>
        <end position="29"/>
    </location>
</feature>
<evidence type="ECO:0000313" key="2">
    <source>
        <dbReference type="EMBL" id="MPL70253.1"/>
    </source>
</evidence>
<sequence>MNMNSFRVPMKPGGGMPTYQQQQQYPTPGVDTSARLSDTAAQIYQQGAAQQAQGMEKLGQGLEQASKAGYDLYTDYQTTQAKDAWLQYKQGAQKLQAQLGSLSGKDAIDDKNGVIAQMKTWREQTRAEVAGRLGGMAAGLFDRAASETDATLDSWATGKVHAEGINYGNATSKAHISLAQNQALADAANPAAFGAQLGVIKAELENIARRSGYDDAWVEAGLQDIRQKTLIQAISDSISGEQLGKANSIIKDYAPLLGGHVDALRAKAAAKGRELEARSRADSEMRFVGVFANDPLKGIAEISTPEGMAKYGMDAKTAISVRSMLQTQWSFNKTVEKQKNDTDVTSTVNGIYSTLMGDPDKGIAPDPAKAYQDLQNSNLDAITKIEMGKKLEEGTIGKTRDPAAVNDMARQIVNGAIDSDAPIDVMLAQGKASVGDVTMLKGMRKDMDGPLKDYLKRADNLIKNAYARSQFAAGTPEAAIKEDRARSQLSTVITEAYKKGGPEAVEKLFNSDTPMSIMNSNAITVDDALSNVNRVISAGNGKSSVPQRKASQTIDEYEKQGGQ</sequence>
<feature type="region of interest" description="Disordered" evidence="1">
    <location>
        <begin position="538"/>
        <end position="563"/>
    </location>
</feature>
<accession>A0A644TTG0</accession>
<reference evidence="2" key="1">
    <citation type="submission" date="2019-08" db="EMBL/GenBank/DDBJ databases">
        <authorList>
            <person name="Kucharzyk K."/>
            <person name="Murdoch R.W."/>
            <person name="Higgins S."/>
            <person name="Loffler F."/>
        </authorList>
    </citation>
    <scope>NUCLEOTIDE SEQUENCE</scope>
</reference>
<comment type="caution">
    <text evidence="2">The sequence shown here is derived from an EMBL/GenBank/DDBJ whole genome shotgun (WGS) entry which is preliminary data.</text>
</comment>